<gene>
    <name evidence="2" type="ORF">SAMN05444411_101502</name>
</gene>
<evidence type="ECO:0000313" key="2">
    <source>
        <dbReference type="EMBL" id="SDW33495.1"/>
    </source>
</evidence>
<dbReference type="GO" id="GO:0004180">
    <property type="term" value="F:carboxypeptidase activity"/>
    <property type="evidence" value="ECO:0007669"/>
    <property type="project" value="UniProtKB-KW"/>
</dbReference>
<proteinExistence type="predicted"/>
<dbReference type="InterPro" id="IPR012338">
    <property type="entry name" value="Beta-lactam/transpept-like"/>
</dbReference>
<dbReference type="Pfam" id="PF00144">
    <property type="entry name" value="Beta-lactamase"/>
    <property type="match status" value="1"/>
</dbReference>
<dbReference type="Proteomes" id="UP000199595">
    <property type="component" value="Unassembled WGS sequence"/>
</dbReference>
<accession>A0A1H2SPV1</accession>
<dbReference type="RefSeq" id="WP_245729881.1">
    <property type="nucleotide sequence ID" value="NZ_FNNJ01000001.1"/>
</dbReference>
<name>A0A1H2SPV1_9FLAO</name>
<dbReference type="AlphaFoldDB" id="A0A1H2SPV1"/>
<keyword evidence="2" id="KW-0645">Protease</keyword>
<dbReference type="STRING" id="762486.SAMN05444411_101502"/>
<dbReference type="PANTHER" id="PTHR46825">
    <property type="entry name" value="D-ALANYL-D-ALANINE-CARBOXYPEPTIDASE/ENDOPEPTIDASE AMPH"/>
    <property type="match status" value="1"/>
</dbReference>
<organism evidence="2 3">
    <name type="scientific">Lutibacter oricola</name>
    <dbReference type="NCBI Taxonomy" id="762486"/>
    <lineage>
        <taxon>Bacteria</taxon>
        <taxon>Pseudomonadati</taxon>
        <taxon>Bacteroidota</taxon>
        <taxon>Flavobacteriia</taxon>
        <taxon>Flavobacteriales</taxon>
        <taxon>Flavobacteriaceae</taxon>
        <taxon>Lutibacter</taxon>
    </lineage>
</organism>
<reference evidence="2 3" key="1">
    <citation type="submission" date="2016-10" db="EMBL/GenBank/DDBJ databases">
        <authorList>
            <person name="de Groot N.N."/>
        </authorList>
    </citation>
    <scope>NUCLEOTIDE SEQUENCE [LARGE SCALE GENOMIC DNA]</scope>
    <source>
        <strain evidence="2 3">DSM 24956</strain>
    </source>
</reference>
<keyword evidence="2" id="KW-0378">Hydrolase</keyword>
<dbReference type="PANTHER" id="PTHR46825:SF8">
    <property type="entry name" value="BETA-LACTAMASE-RELATED"/>
    <property type="match status" value="1"/>
</dbReference>
<feature type="domain" description="Beta-lactamase-related" evidence="1">
    <location>
        <begin position="59"/>
        <end position="355"/>
    </location>
</feature>
<dbReference type="Gene3D" id="3.40.710.10">
    <property type="entry name" value="DD-peptidase/beta-lactamase superfamily"/>
    <property type="match status" value="1"/>
</dbReference>
<evidence type="ECO:0000313" key="3">
    <source>
        <dbReference type="Proteomes" id="UP000199595"/>
    </source>
</evidence>
<sequence length="373" mass="42283">MKKVLFIATFIVSCSLIGQETIENKFQQVFNKELSKENVHNAFLKVYSGKNKIDVEFFGGDSITENTPFYLASIAKTFTAVSVAILKENGQISFNDRISKYLSKDIIKNLHIIDDVDYSNEITIAHLLQHTSGLSDYFSDKTMDGTPRLIDQLLLNPSKIYNPIELIQFYKDKMKPIFPPGKGYHYTDTEYVLLGLIIEKVSGLELHKFYKEHIFKPLKMNNTFLNLRSKPISETKKMANFYASAYEVSSFNSLSADWAGGGLVSTNSDLLKFQKALFEGEIISKNTLKEVQQWIPETLGMEYGFGLRKINLNELSTGWPNLEIIGHSGSTGSFMFYCPKLNTYISGTLNQMEESRNTIALITEILTIIQSQL</sequence>
<dbReference type="EMBL" id="FNNJ01000001">
    <property type="protein sequence ID" value="SDW33495.1"/>
    <property type="molecule type" value="Genomic_DNA"/>
</dbReference>
<dbReference type="SUPFAM" id="SSF56601">
    <property type="entry name" value="beta-lactamase/transpeptidase-like"/>
    <property type="match status" value="1"/>
</dbReference>
<protein>
    <submittedName>
        <fullName evidence="2">D-alanyl-D-alanine carboxypeptidase</fullName>
    </submittedName>
</protein>
<dbReference type="InterPro" id="IPR001466">
    <property type="entry name" value="Beta-lactam-related"/>
</dbReference>
<keyword evidence="3" id="KW-1185">Reference proteome</keyword>
<keyword evidence="2" id="KW-0121">Carboxypeptidase</keyword>
<evidence type="ECO:0000259" key="1">
    <source>
        <dbReference type="Pfam" id="PF00144"/>
    </source>
</evidence>
<dbReference type="InterPro" id="IPR050491">
    <property type="entry name" value="AmpC-like"/>
</dbReference>